<dbReference type="Gene3D" id="3.10.450.350">
    <property type="match status" value="2"/>
</dbReference>
<comment type="cofactor">
    <cofactor evidence="1">
        <name>Zn(2+)</name>
        <dbReference type="ChEBI" id="CHEBI:29105"/>
    </cofactor>
</comment>
<keyword evidence="7" id="KW-0482">Metalloprotease</keyword>
<evidence type="ECO:0000259" key="9">
    <source>
        <dbReference type="Pfam" id="PF04225"/>
    </source>
</evidence>
<dbReference type="GO" id="GO:0016787">
    <property type="term" value="F:hydrolase activity"/>
    <property type="evidence" value="ECO:0007669"/>
    <property type="project" value="UniProtKB-KW"/>
</dbReference>
<dbReference type="Pfam" id="PF19425">
    <property type="entry name" value="Csd3_N2"/>
    <property type="match status" value="1"/>
</dbReference>
<dbReference type="Pfam" id="PF01551">
    <property type="entry name" value="Peptidase_M23"/>
    <property type="match status" value="1"/>
</dbReference>
<dbReference type="InterPro" id="IPR016047">
    <property type="entry name" value="M23ase_b-sheet_dom"/>
</dbReference>
<evidence type="ECO:0000256" key="1">
    <source>
        <dbReference type="ARBA" id="ARBA00001947"/>
    </source>
</evidence>
<dbReference type="PANTHER" id="PTHR21666">
    <property type="entry name" value="PEPTIDASE-RELATED"/>
    <property type="match status" value="1"/>
</dbReference>
<sequence>MSNQISNKNNLFLTHIASLPSFHKRVLLLGGLLVGASIMWPSVQQPVTGRIPIALDIESLLPQVSDAPLPLAARESVADFDHLIVSGDTLSGLFSRAGVDQQTMYKVLEADMSILALDTLMPNNRIKFWLDSNNELQKLELYFSPARQVVFSRFEDGSFNVDEIVVDGLWQNRIASGEIRGSFYVSAQRMGLSAGEIAKIESLLKEKMNFSRDLRAGDTFSVLVNDQYVEGVATGASQILGIQIKSGKREITAFQHSDGNFYDAKGHNLARAFQRVPLEKSFRMSSRFNPVRKHPVTGRVSPHNGADFATPIGTRVVAPGDGVVTMVTDHKFAGKYVVIEHGNKFRTRYLHLSKALVRKGDRVSRGQVIALSGNTGRSTGPHLHYEFHVNGRPVDPMKVPLPTSTQLNSSELSEFISIVRSRQMLMDLG</sequence>
<name>A0ABM7D0U1_9GAMM</name>
<evidence type="ECO:0000259" key="10">
    <source>
        <dbReference type="Pfam" id="PF19425"/>
    </source>
</evidence>
<feature type="domain" description="M23ase beta-sheet core" evidence="8">
    <location>
        <begin position="302"/>
        <end position="396"/>
    </location>
</feature>
<dbReference type="InterPro" id="IPR050570">
    <property type="entry name" value="Cell_wall_metabolism_enzyme"/>
</dbReference>
<dbReference type="PANTHER" id="PTHR21666:SF292">
    <property type="entry name" value="MUREIN DD-ENDOPEPTIDASE MEPM"/>
    <property type="match status" value="1"/>
</dbReference>
<feature type="domain" description="Csd3-like second N-terminal" evidence="10">
    <location>
        <begin position="168"/>
        <end position="290"/>
    </location>
</feature>
<evidence type="ECO:0000256" key="5">
    <source>
        <dbReference type="ARBA" id="ARBA00022801"/>
    </source>
</evidence>
<keyword evidence="6" id="KW-0862">Zinc</keyword>
<dbReference type="EMBL" id="CP020373">
    <property type="protein sequence ID" value="AZQ09973.1"/>
    <property type="molecule type" value="Genomic_DNA"/>
</dbReference>
<evidence type="ECO:0000256" key="4">
    <source>
        <dbReference type="ARBA" id="ARBA00022723"/>
    </source>
</evidence>
<dbReference type="Pfam" id="PF04225">
    <property type="entry name" value="LysM_OapA"/>
    <property type="match status" value="1"/>
</dbReference>
<dbReference type="SUPFAM" id="SSF51261">
    <property type="entry name" value="Duplicated hybrid motif"/>
    <property type="match status" value="1"/>
</dbReference>
<dbReference type="InterPro" id="IPR007340">
    <property type="entry name" value="LysM_Opacity-associatedA"/>
</dbReference>
<comment type="subcellular location">
    <subcellularLocation>
        <location evidence="2">Cell envelope</location>
    </subcellularLocation>
</comment>
<protein>
    <submittedName>
        <fullName evidence="11">Murein DD-endopeptidase MepM</fullName>
        <ecNumber evidence="11">3.4.24.-</ecNumber>
    </submittedName>
</protein>
<evidence type="ECO:0000256" key="3">
    <source>
        <dbReference type="ARBA" id="ARBA00022670"/>
    </source>
</evidence>
<evidence type="ECO:0000256" key="2">
    <source>
        <dbReference type="ARBA" id="ARBA00004196"/>
    </source>
</evidence>
<dbReference type="InterPro" id="IPR011055">
    <property type="entry name" value="Dup_hybrid_motif"/>
</dbReference>
<proteinExistence type="predicted"/>
<dbReference type="EC" id="3.4.24.-" evidence="11"/>
<keyword evidence="4" id="KW-0479">Metal-binding</keyword>
<keyword evidence="12" id="KW-1185">Reference proteome</keyword>
<dbReference type="Gene3D" id="2.70.70.10">
    <property type="entry name" value="Glucose Permease (Domain IIA)"/>
    <property type="match status" value="1"/>
</dbReference>
<evidence type="ECO:0000259" key="8">
    <source>
        <dbReference type="Pfam" id="PF01551"/>
    </source>
</evidence>
<keyword evidence="5 11" id="KW-0378">Hydrolase</keyword>
<evidence type="ECO:0000256" key="7">
    <source>
        <dbReference type="ARBA" id="ARBA00023049"/>
    </source>
</evidence>
<evidence type="ECO:0000313" key="11">
    <source>
        <dbReference type="EMBL" id="AZQ09973.1"/>
    </source>
</evidence>
<accession>A0ABM7D0U1</accession>
<reference evidence="12" key="1">
    <citation type="submission" date="2017-03" db="EMBL/GenBank/DDBJ databases">
        <title>Full genome sequence of a non-lethal Shewanella isolate that potentiates virulence of Vibio parahaemolyticus causing acute hepatopancreatic necrosis disease (AHPND) in shrimp.</title>
        <authorList>
            <person name="Prachumwat A."/>
            <person name="Sritunyalucksana K."/>
        </authorList>
    </citation>
    <scope>NUCLEOTIDE SEQUENCE [LARGE SCALE GENOMIC DNA]</scope>
    <source>
        <strain evidence="12">TH2012</strain>
    </source>
</reference>
<evidence type="ECO:0000313" key="12">
    <source>
        <dbReference type="Proteomes" id="UP000278437"/>
    </source>
</evidence>
<feature type="domain" description="Opacity-associated protein A LysM-like" evidence="9">
    <location>
        <begin position="82"/>
        <end position="160"/>
    </location>
</feature>
<evidence type="ECO:0000256" key="6">
    <source>
        <dbReference type="ARBA" id="ARBA00022833"/>
    </source>
</evidence>
<dbReference type="InterPro" id="IPR045834">
    <property type="entry name" value="Csd3_N2"/>
</dbReference>
<keyword evidence="3" id="KW-0645">Protease</keyword>
<dbReference type="CDD" id="cd12797">
    <property type="entry name" value="M23_peptidase"/>
    <property type="match status" value="1"/>
</dbReference>
<gene>
    <name evidence="11" type="primary">mepM_2</name>
    <name evidence="11" type="ORF">STH12_00837</name>
</gene>
<organism evidence="11 12">
    <name type="scientific">Shewanella khirikhana</name>
    <dbReference type="NCBI Taxonomy" id="1965282"/>
    <lineage>
        <taxon>Bacteria</taxon>
        <taxon>Pseudomonadati</taxon>
        <taxon>Pseudomonadota</taxon>
        <taxon>Gammaproteobacteria</taxon>
        <taxon>Alteromonadales</taxon>
        <taxon>Shewanellaceae</taxon>
        <taxon>Shewanella</taxon>
    </lineage>
</organism>
<dbReference type="Proteomes" id="UP000278437">
    <property type="component" value="Chromosome"/>
</dbReference>